<evidence type="ECO:0000256" key="2">
    <source>
        <dbReference type="ARBA" id="ARBA00022692"/>
    </source>
</evidence>
<feature type="compositionally biased region" description="Basic and acidic residues" evidence="6">
    <location>
        <begin position="517"/>
        <end position="539"/>
    </location>
</feature>
<feature type="transmembrane region" description="Helical" evidence="7">
    <location>
        <begin position="439"/>
        <end position="461"/>
    </location>
</feature>
<feature type="transmembrane region" description="Helical" evidence="7">
    <location>
        <begin position="78"/>
        <end position="98"/>
    </location>
</feature>
<evidence type="ECO:0000256" key="1">
    <source>
        <dbReference type="ARBA" id="ARBA00004141"/>
    </source>
</evidence>
<name>A0A8J6PD27_9FLAO</name>
<keyword evidence="11" id="KW-1185">Reference proteome</keyword>
<dbReference type="Pfam" id="PF05140">
    <property type="entry name" value="ResB"/>
    <property type="match status" value="1"/>
</dbReference>
<evidence type="ECO:0000259" key="9">
    <source>
        <dbReference type="Pfam" id="PF05140"/>
    </source>
</evidence>
<evidence type="ECO:0000256" key="3">
    <source>
        <dbReference type="ARBA" id="ARBA00022748"/>
    </source>
</evidence>
<keyword evidence="4 7" id="KW-1133">Transmembrane helix</keyword>
<feature type="region of interest" description="Disordered" evidence="6">
    <location>
        <begin position="517"/>
        <end position="542"/>
    </location>
</feature>
<sequence length="1167" mass="133128">MNKFLREFFSMRMMALGLIVFLFAIAVATFLESIYNIQTAKLIIYNAIWFEVLLVYLGISLIVNIFRYQMWKREKIAMLMFHLSFIVILIGAGITRYVSFEGIMKLPEPDPQTGILRPVDFIYSADPRLKIFIENKYVEETMYLSEQVKTNFNVDFDFPEKNKKINVELIDFQSKHIDSLVVNDTISDYVLNIVTGGNVSNYLAEGDFMMIGNIPLSFAKKDLMPGGIELYRIEGKMMLRTGIPMRYLPMAQMQKIRQTGMDVPDSMYVQIPADTLVPFNTTTLYYIDEQSFVFKEIINHAKVMRVPSGRKDVGEDFVTLKITDGKDVKIVSVPGGMGVIATEERFTFNGMLYSIQYGSVPVRLPFSVACNEFTLHKYPGSDAPSSYESIVTVTDPRNDAKKTQKIFMNNVMDYEGYRFFQSSYFPDETGTILSVNHDWWGTTITYIGYLMMSIGMLLSLFAPVGRFKELNEKLRKIKEKRAKAGMMSLFLLISVSTFAQEQDYHVHEDGSIHYGSHEEVQPEQAAEEHVHDHTHEHNHQQAAPPVKSKMALYVSEAHSDKIARLMVQDFDGRIAPFHTLCDEILRKLYRGNKFDDGDHTYNAVQTVLSMHMTPEAWLDKKIIYVSKVLREPLGIEGTYASFMDLIDEQKGDFKLADEYQIAHQKLDKEKGEFDKQLIKLVERFQVFSEIQLWAYMRILPIRNDGNNTWFQPMSNEVMTQEPELFAATMDYFKAVFEAMGTKDYTKADAELMKVKKLQRDAAGKVAPSESKINLEVTYNKMTIFRNAQYSYLLFGFVLLIIFLVRILSNKGGKEGKGIKVTKNIFKSLVVIIFLYHGTGLGMRWYISGHAPWSNGYEAVVFIAWVTVLAGFLFSKKNPVILAATCILAFCMLFVTEMNILDPEITPLVPVLKSYWLMIHVAIITGSYGFLGLGAILGLINMLLYVLRDKHNGKILTWNINELTYVSEMTTTIGLFMLTIGTFLGGVWANESWGRYWGWDPKETWALVSVLVYAVLLHLRFIPALKGKFLFNAVSFWSYAAILFTFFGVNFYLVGLHSYAQGDGLGEFPFGVVVAVVAFYVFTEIAALQSKRYSTDKSQLSLGYFLKKAIITTVVFGVIYFLFVVLHVIELSVCLDISWKTAAIVVVTNLLLFAYQSIRPNEPVKLID</sequence>
<keyword evidence="5 7" id="KW-0472">Membrane</keyword>
<dbReference type="Proteomes" id="UP000652681">
    <property type="component" value="Unassembled WGS sequence"/>
</dbReference>
<feature type="domain" description="ResB-like" evidence="9">
    <location>
        <begin position="348"/>
        <end position="424"/>
    </location>
</feature>
<feature type="transmembrane region" description="Helical" evidence="7">
    <location>
        <begin position="789"/>
        <end position="807"/>
    </location>
</feature>
<feature type="transmembrane region" description="Helical" evidence="7">
    <location>
        <begin position="43"/>
        <end position="66"/>
    </location>
</feature>
<feature type="transmembrane region" description="Helical" evidence="7">
    <location>
        <begin position="920"/>
        <end position="943"/>
    </location>
</feature>
<accession>A0A8J6PD27</accession>
<feature type="transmembrane region" description="Helical" evidence="7">
    <location>
        <begin position="1067"/>
        <end position="1087"/>
    </location>
</feature>
<dbReference type="InterPro" id="IPR002541">
    <property type="entry name" value="Cyt_c_assembly"/>
</dbReference>
<feature type="transmembrane region" description="Helical" evidence="7">
    <location>
        <begin position="1028"/>
        <end position="1052"/>
    </location>
</feature>
<organism evidence="10 11">
    <name type="scientific">Taishania pollutisoli</name>
    <dbReference type="NCBI Taxonomy" id="2766479"/>
    <lineage>
        <taxon>Bacteria</taxon>
        <taxon>Pseudomonadati</taxon>
        <taxon>Bacteroidota</taxon>
        <taxon>Flavobacteriia</taxon>
        <taxon>Flavobacteriales</taxon>
        <taxon>Crocinitomicaceae</taxon>
        <taxon>Taishania</taxon>
    </lineage>
</organism>
<dbReference type="GO" id="GO:0005886">
    <property type="term" value="C:plasma membrane"/>
    <property type="evidence" value="ECO:0007669"/>
    <property type="project" value="TreeGrafter"/>
</dbReference>
<feature type="transmembrane region" description="Helical" evidence="7">
    <location>
        <begin position="880"/>
        <end position="900"/>
    </location>
</feature>
<dbReference type="InterPro" id="IPR045062">
    <property type="entry name" value="Cyt_c_biogenesis_CcsA/CcmC"/>
</dbReference>
<dbReference type="PANTHER" id="PTHR30071">
    <property type="entry name" value="HEME EXPORTER PROTEIN C"/>
    <property type="match status" value="1"/>
</dbReference>
<feature type="transmembrane region" description="Helical" evidence="7">
    <location>
        <begin position="1136"/>
        <end position="1154"/>
    </location>
</feature>
<comment type="caution">
    <text evidence="10">The sequence shown here is derived from an EMBL/GenBank/DDBJ whole genome shotgun (WGS) entry which is preliminary data.</text>
</comment>
<evidence type="ECO:0000256" key="5">
    <source>
        <dbReference type="ARBA" id="ARBA00023136"/>
    </source>
</evidence>
<dbReference type="EMBL" id="JACVEL010000006">
    <property type="protein sequence ID" value="MBC9812853.1"/>
    <property type="molecule type" value="Genomic_DNA"/>
</dbReference>
<feature type="transmembrane region" description="Helical" evidence="7">
    <location>
        <begin position="828"/>
        <end position="846"/>
    </location>
</feature>
<dbReference type="InterPro" id="IPR007816">
    <property type="entry name" value="ResB-like_domain"/>
</dbReference>
<feature type="domain" description="Cytochrome c assembly protein" evidence="8">
    <location>
        <begin position="852"/>
        <end position="1056"/>
    </location>
</feature>
<gene>
    <name evidence="10" type="primary">ccsA</name>
    <name evidence="10" type="ORF">H9Y05_10265</name>
</gene>
<keyword evidence="2 7" id="KW-0812">Transmembrane</keyword>
<feature type="transmembrane region" description="Helical" evidence="7">
    <location>
        <begin position="482"/>
        <end position="499"/>
    </location>
</feature>
<feature type="transmembrane region" description="Helical" evidence="7">
    <location>
        <begin position="852"/>
        <end position="873"/>
    </location>
</feature>
<dbReference type="RefSeq" id="WP_216714223.1">
    <property type="nucleotide sequence ID" value="NZ_JACVEL010000006.1"/>
</dbReference>
<dbReference type="AlphaFoldDB" id="A0A8J6PD27"/>
<evidence type="ECO:0000313" key="11">
    <source>
        <dbReference type="Proteomes" id="UP000652681"/>
    </source>
</evidence>
<dbReference type="PANTHER" id="PTHR30071:SF1">
    <property type="entry name" value="CYTOCHROME B_B6 PROTEIN-RELATED"/>
    <property type="match status" value="1"/>
</dbReference>
<dbReference type="GO" id="GO:0020037">
    <property type="term" value="F:heme binding"/>
    <property type="evidence" value="ECO:0007669"/>
    <property type="project" value="InterPro"/>
</dbReference>
<dbReference type="Pfam" id="PF01578">
    <property type="entry name" value="Cytochrom_C_asm"/>
    <property type="match status" value="1"/>
</dbReference>
<evidence type="ECO:0000256" key="4">
    <source>
        <dbReference type="ARBA" id="ARBA00022989"/>
    </source>
</evidence>
<evidence type="ECO:0000256" key="6">
    <source>
        <dbReference type="SAM" id="MobiDB-lite"/>
    </source>
</evidence>
<reference evidence="10" key="1">
    <citation type="submission" date="2020-09" db="EMBL/GenBank/DDBJ databases">
        <title>Taishania pollutisoli gen. nov., sp. nov., Isolated from Tetrabromobisphenol A-Contaminated Soil.</title>
        <authorList>
            <person name="Chen Q."/>
        </authorList>
    </citation>
    <scope>NUCLEOTIDE SEQUENCE</scope>
    <source>
        <strain evidence="10">CZZ-1</strain>
    </source>
</reference>
<proteinExistence type="predicted"/>
<feature type="transmembrane region" description="Helical" evidence="7">
    <location>
        <begin position="964"/>
        <end position="983"/>
    </location>
</feature>
<evidence type="ECO:0000259" key="8">
    <source>
        <dbReference type="Pfam" id="PF01578"/>
    </source>
</evidence>
<evidence type="ECO:0000256" key="7">
    <source>
        <dbReference type="SAM" id="Phobius"/>
    </source>
</evidence>
<dbReference type="GO" id="GO:0017004">
    <property type="term" value="P:cytochrome complex assembly"/>
    <property type="evidence" value="ECO:0007669"/>
    <property type="project" value="UniProtKB-KW"/>
</dbReference>
<feature type="transmembrane region" description="Helical" evidence="7">
    <location>
        <begin position="1108"/>
        <end position="1130"/>
    </location>
</feature>
<protein>
    <submittedName>
        <fullName evidence="10">Cytochrome c biogenesis protein CcsA</fullName>
    </submittedName>
</protein>
<evidence type="ECO:0000313" key="10">
    <source>
        <dbReference type="EMBL" id="MBC9812853.1"/>
    </source>
</evidence>
<keyword evidence="3" id="KW-0201">Cytochrome c-type biogenesis</keyword>
<comment type="subcellular location">
    <subcellularLocation>
        <location evidence="1">Membrane</location>
        <topology evidence="1">Multi-pass membrane protein</topology>
    </subcellularLocation>
</comment>
<feature type="transmembrane region" description="Helical" evidence="7">
    <location>
        <begin position="1003"/>
        <end position="1021"/>
    </location>
</feature>